<dbReference type="InterPro" id="IPR033690">
    <property type="entry name" value="Adenylat_kinase_CS"/>
</dbReference>
<organism evidence="8">
    <name type="scientific">Microvirga ossetica</name>
    <dbReference type="NCBI Taxonomy" id="1882682"/>
    <lineage>
        <taxon>Bacteria</taxon>
        <taxon>Pseudomonadati</taxon>
        <taxon>Pseudomonadota</taxon>
        <taxon>Alphaproteobacteria</taxon>
        <taxon>Hyphomicrobiales</taxon>
        <taxon>Methylobacteriaceae</taxon>
        <taxon>Microvirga</taxon>
    </lineage>
</organism>
<dbReference type="GO" id="GO:0004017">
    <property type="term" value="F:AMP kinase activity"/>
    <property type="evidence" value="ECO:0007669"/>
    <property type="project" value="UniProtKB-UniRule"/>
</dbReference>
<feature type="binding site" evidence="5">
    <location>
        <position position="127"/>
    </location>
    <ligand>
        <name>ATP</name>
        <dbReference type="ChEBI" id="CHEBI:30616"/>
    </ligand>
</feature>
<evidence type="ECO:0000256" key="7">
    <source>
        <dbReference type="RuleBase" id="RU003331"/>
    </source>
</evidence>
<evidence type="ECO:0000256" key="1">
    <source>
        <dbReference type="ARBA" id="ARBA00022679"/>
    </source>
</evidence>
<dbReference type="InterPro" id="IPR006259">
    <property type="entry name" value="Adenyl_kin_sub"/>
</dbReference>
<dbReference type="InterPro" id="IPR027417">
    <property type="entry name" value="P-loop_NTPase"/>
</dbReference>
<feature type="binding site" evidence="5">
    <location>
        <position position="31"/>
    </location>
    <ligand>
        <name>AMP</name>
        <dbReference type="ChEBI" id="CHEBI:456215"/>
    </ligand>
</feature>
<comment type="domain">
    <text evidence="5">Consists of three domains, a large central CORE domain and two small peripheral domains, NMPbind and LID, which undergo movements during catalysis. The LID domain closes over the site of phosphoryl transfer upon ATP binding. Assembling and dissambling the active center during each catalytic cycle provides an effective means to prevent ATP hydrolysis.</text>
</comment>
<evidence type="ECO:0000256" key="4">
    <source>
        <dbReference type="ARBA" id="ARBA00022777"/>
    </source>
</evidence>
<keyword evidence="2 5" id="KW-0545">Nucleotide biosynthesis</keyword>
<feature type="binding site" evidence="5">
    <location>
        <position position="150"/>
    </location>
    <ligand>
        <name>AMP</name>
        <dbReference type="ChEBI" id="CHEBI:456215"/>
    </ligand>
</feature>
<dbReference type="NCBIfam" id="NF011105">
    <property type="entry name" value="PRK14532.1"/>
    <property type="match status" value="1"/>
</dbReference>
<keyword evidence="8" id="KW-0614">Plasmid</keyword>
<feature type="binding site" evidence="5">
    <location>
        <position position="36"/>
    </location>
    <ligand>
        <name>AMP</name>
        <dbReference type="ChEBI" id="CHEBI:456215"/>
    </ligand>
</feature>
<evidence type="ECO:0000256" key="6">
    <source>
        <dbReference type="RuleBase" id="RU003330"/>
    </source>
</evidence>
<feature type="binding site" evidence="5">
    <location>
        <position position="92"/>
    </location>
    <ligand>
        <name>AMP</name>
        <dbReference type="ChEBI" id="CHEBI:456215"/>
    </ligand>
</feature>
<feature type="binding site" evidence="5">
    <location>
        <begin position="57"/>
        <end position="59"/>
    </location>
    <ligand>
        <name>AMP</name>
        <dbReference type="ChEBI" id="CHEBI:456215"/>
    </ligand>
</feature>
<comment type="similarity">
    <text evidence="5 6">Belongs to the adenylate kinase family.</text>
</comment>
<evidence type="ECO:0000256" key="2">
    <source>
        <dbReference type="ARBA" id="ARBA00022727"/>
    </source>
</evidence>
<dbReference type="NCBIfam" id="TIGR01351">
    <property type="entry name" value="adk"/>
    <property type="match status" value="1"/>
</dbReference>
<evidence type="ECO:0000256" key="3">
    <source>
        <dbReference type="ARBA" id="ARBA00022741"/>
    </source>
</evidence>
<feature type="binding site" evidence="5">
    <location>
        <position position="139"/>
    </location>
    <ligand>
        <name>AMP</name>
        <dbReference type="ChEBI" id="CHEBI:456215"/>
    </ligand>
</feature>
<comment type="function">
    <text evidence="5">Catalyzes the reversible transfer of the terminal phosphate group between ATP and AMP. Plays an important role in cellular energy homeostasis and in adenine nucleotide metabolism.</text>
</comment>
<dbReference type="AlphaFoldDB" id="A0A1B2EZJ4"/>
<comment type="subunit">
    <text evidence="5 7">Monomer.</text>
</comment>
<dbReference type="Pfam" id="PF00406">
    <property type="entry name" value="ADK"/>
    <property type="match status" value="1"/>
</dbReference>
<dbReference type="NCBIfam" id="NF001381">
    <property type="entry name" value="PRK00279.1-3"/>
    <property type="match status" value="1"/>
</dbReference>
<dbReference type="NCBIfam" id="NF011100">
    <property type="entry name" value="PRK14527.1"/>
    <property type="match status" value="1"/>
</dbReference>
<comment type="caution">
    <text evidence="5">Lacks conserved residue(s) required for the propagation of feature annotation.</text>
</comment>
<reference evidence="8" key="1">
    <citation type="submission" date="2016-07" db="EMBL/GenBank/DDBJ databases">
        <title>Microvirga ossetica sp. nov. a new species of rhizobia isolated from root nodules of the legume species Vicia alpestris Steven originated from North Ossetia region in the Caucasus.</title>
        <authorList>
            <person name="Safronova V.I."/>
            <person name="Kuznetsova I.G."/>
            <person name="Sazanova A.L."/>
            <person name="Belimov A."/>
            <person name="Andronov E."/>
            <person name="Osledkin Y.S."/>
            <person name="Onishchuk O.P."/>
            <person name="Kurchak O.N."/>
            <person name="Shaposhnikov A.I."/>
            <person name="Willems A."/>
            <person name="Tikhonovich I.A."/>
        </authorList>
    </citation>
    <scope>NUCLEOTIDE SEQUENCE [LARGE SCALE GENOMIC DNA]</scope>
    <source>
        <strain evidence="8">V5/3M</strain>
        <plasmid evidence="8">unnamed4</plasmid>
    </source>
</reference>
<accession>A0A1B2EZJ4</accession>
<feature type="region of interest" description="NMP" evidence="5">
    <location>
        <begin position="30"/>
        <end position="59"/>
    </location>
</feature>
<dbReference type="RefSeq" id="WP_099516160.1">
    <property type="nucleotide sequence ID" value="NZ_CP016620.1"/>
</dbReference>
<dbReference type="InterPro" id="IPR000850">
    <property type="entry name" value="Adenylat/UMP-CMP_kin"/>
</dbReference>
<dbReference type="PANTHER" id="PTHR23359">
    <property type="entry name" value="NUCLEOTIDE KINASE"/>
    <property type="match status" value="1"/>
</dbReference>
<feature type="binding site" evidence="5">
    <location>
        <position position="178"/>
    </location>
    <ligand>
        <name>ATP</name>
        <dbReference type="ChEBI" id="CHEBI:30616"/>
    </ligand>
</feature>
<keyword evidence="3 5" id="KW-0547">Nucleotide-binding</keyword>
<dbReference type="SUPFAM" id="SSF52540">
    <property type="entry name" value="P-loop containing nucleoside triphosphate hydrolases"/>
    <property type="match status" value="1"/>
</dbReference>
<proteinExistence type="inferred from homology"/>
<evidence type="ECO:0000256" key="5">
    <source>
        <dbReference type="HAMAP-Rule" id="MF_00235"/>
    </source>
</evidence>
<dbReference type="KEGG" id="moc:BB934_44755"/>
<feature type="binding site" evidence="5">
    <location>
        <begin position="85"/>
        <end position="88"/>
    </location>
    <ligand>
        <name>AMP</name>
        <dbReference type="ChEBI" id="CHEBI:456215"/>
    </ligand>
</feature>
<feature type="binding site" evidence="5">
    <location>
        <begin position="10"/>
        <end position="15"/>
    </location>
    <ligand>
        <name>ATP</name>
        <dbReference type="ChEBI" id="CHEBI:30616"/>
    </ligand>
</feature>
<protein>
    <recommendedName>
        <fullName evidence="5 7">Adenylate kinase</fullName>
        <shortName evidence="5">AK</shortName>
        <ecNumber evidence="5 7">2.7.4.3</ecNumber>
    </recommendedName>
    <alternativeName>
        <fullName evidence="5">ATP-AMP transphosphorylase</fullName>
    </alternativeName>
    <alternativeName>
        <fullName evidence="5">ATP:AMP phosphotransferase</fullName>
    </alternativeName>
    <alternativeName>
        <fullName evidence="5">Adenylate monophosphate kinase</fullName>
    </alternativeName>
</protein>
<comment type="subcellular location">
    <subcellularLocation>
        <location evidence="5 7">Cytoplasm</location>
    </subcellularLocation>
</comment>
<dbReference type="PRINTS" id="PR00094">
    <property type="entry name" value="ADENYLTKNASE"/>
</dbReference>
<geneLocation type="plasmid" evidence="8">
    <name>unnamed4</name>
</geneLocation>
<dbReference type="EMBL" id="CP016620">
    <property type="protein sequence ID" value="ANY85386.1"/>
    <property type="molecule type" value="Genomic_DNA"/>
</dbReference>
<dbReference type="HAMAP" id="MF_00235">
    <property type="entry name" value="Adenylate_kinase_Adk"/>
    <property type="match status" value="1"/>
</dbReference>
<evidence type="ECO:0000313" key="8">
    <source>
        <dbReference type="EMBL" id="ANY85386.1"/>
    </source>
</evidence>
<name>A0A1B2EZJ4_9HYPH</name>
<comment type="catalytic activity">
    <reaction evidence="5 7">
        <text>AMP + ATP = 2 ADP</text>
        <dbReference type="Rhea" id="RHEA:12973"/>
        <dbReference type="ChEBI" id="CHEBI:30616"/>
        <dbReference type="ChEBI" id="CHEBI:456215"/>
        <dbReference type="ChEBI" id="CHEBI:456216"/>
        <dbReference type="EC" id="2.7.4.3"/>
    </reaction>
</comment>
<keyword evidence="1 5" id="KW-0808">Transferase</keyword>
<keyword evidence="5 7" id="KW-0067">ATP-binding</keyword>
<gene>
    <name evidence="5" type="primary">adk</name>
    <name evidence="8" type="ORF">BB934_44755</name>
</gene>
<keyword evidence="4 5" id="KW-0418">Kinase</keyword>
<comment type="pathway">
    <text evidence="5">Purine metabolism; AMP biosynthesis via salvage pathway; AMP from ADP: step 1/1.</text>
</comment>
<dbReference type="EC" id="2.7.4.3" evidence="5 7"/>
<dbReference type="PROSITE" id="PS00113">
    <property type="entry name" value="ADENYLATE_KINASE"/>
    <property type="match status" value="1"/>
</dbReference>
<keyword evidence="5" id="KW-0963">Cytoplasm</keyword>
<dbReference type="GO" id="GO:0044209">
    <property type="term" value="P:AMP salvage"/>
    <property type="evidence" value="ECO:0007669"/>
    <property type="project" value="UniProtKB-UniRule"/>
</dbReference>
<dbReference type="GO" id="GO:0005737">
    <property type="term" value="C:cytoplasm"/>
    <property type="evidence" value="ECO:0007669"/>
    <property type="project" value="UniProtKB-SubCell"/>
</dbReference>
<dbReference type="Gene3D" id="3.40.50.300">
    <property type="entry name" value="P-loop containing nucleotide triphosphate hydrolases"/>
    <property type="match status" value="1"/>
</dbReference>
<dbReference type="CDD" id="cd01428">
    <property type="entry name" value="ADK"/>
    <property type="match status" value="1"/>
</dbReference>
<sequence length="193" mass="20739">MRIVLLGPAGAGKGTQAARLAELLGIPPLSTGDMLRAAVLAGTPVGLKAKEAMDRGDLVSDEMVVEIISDRIGKPDARRGFILDGFPRTVVQAGALDALLAGSGLALDAVIEFKVDEAALLARIMGRAREAEAEGMPTRNDDNAEIFRTRFDAYRRQCVPLSAYYADKGYLRVVDGLLPRDDVTRQLLPFLNC</sequence>
<dbReference type="OrthoDB" id="9805030at2"/>
<dbReference type="UniPathway" id="UPA00588">
    <property type="reaction ID" value="UER00649"/>
</dbReference>
<dbReference type="GO" id="GO:0005524">
    <property type="term" value="F:ATP binding"/>
    <property type="evidence" value="ECO:0007669"/>
    <property type="project" value="UniProtKB-UniRule"/>
</dbReference>